<dbReference type="PANTHER" id="PTHR35866:SF1">
    <property type="entry name" value="YKGJ FAMILY CYSTEINE CLUSTER PROTEIN"/>
    <property type="match status" value="1"/>
</dbReference>
<dbReference type="Proteomes" id="UP000002710">
    <property type="component" value="Chromosome"/>
</dbReference>
<name>Q312P2_OLEA2</name>
<evidence type="ECO:0008006" key="3">
    <source>
        <dbReference type="Google" id="ProtNLM"/>
    </source>
</evidence>
<dbReference type="KEGG" id="dde:Dde_1303"/>
<dbReference type="STRING" id="207559.Dde_1303"/>
<dbReference type="AlphaFoldDB" id="Q312P2"/>
<evidence type="ECO:0000313" key="1">
    <source>
        <dbReference type="EMBL" id="ABB38104.1"/>
    </source>
</evidence>
<organism evidence="1 2">
    <name type="scientific">Oleidesulfovibrio alaskensis (strain ATCC BAA-1058 / DSM 17464 / G20)</name>
    <name type="common">Desulfovibrio alaskensis</name>
    <dbReference type="NCBI Taxonomy" id="207559"/>
    <lineage>
        <taxon>Bacteria</taxon>
        <taxon>Pseudomonadati</taxon>
        <taxon>Thermodesulfobacteriota</taxon>
        <taxon>Desulfovibrionia</taxon>
        <taxon>Desulfovibrionales</taxon>
        <taxon>Desulfovibrionaceae</taxon>
        <taxon>Oleidesulfovibrio</taxon>
    </lineage>
</organism>
<sequence>MSIKDEEAFDCKMCGHCCLGKGGIVVGPKDLARICAHLGLTPQEFEVAYGERRCGKLMIRTDSDNYCIFFEKDKGCSVHVAKPDICRAWPFFRGNLIDSDSLTMAKDFCPGIRSNVTHAEFAAQGVRYLREQGLLARDRNAEARALIIDDDEAARLAQDCPLSPAGTR</sequence>
<dbReference type="Pfam" id="PF03692">
    <property type="entry name" value="CxxCxxCC"/>
    <property type="match status" value="1"/>
</dbReference>
<dbReference type="HOGENOM" id="CLU_125010_0_0_7"/>
<dbReference type="InterPro" id="IPR005358">
    <property type="entry name" value="Puta_zinc/iron-chelating_dom"/>
</dbReference>
<accession>Q312P2</accession>
<protein>
    <recommendedName>
        <fullName evidence="3">YkgJ family cysteine cluster protein</fullName>
    </recommendedName>
</protein>
<dbReference type="eggNOG" id="COG0727">
    <property type="taxonomic scope" value="Bacteria"/>
</dbReference>
<dbReference type="DNASU" id="3755050"/>
<reference evidence="1 2" key="1">
    <citation type="journal article" date="2011" name="J. Bacteriol.">
        <title>Complete genome sequence and updated annotation of Desulfovibrio alaskensis G20.</title>
        <authorList>
            <person name="Hauser L.J."/>
            <person name="Land M.L."/>
            <person name="Brown S.D."/>
            <person name="Larimer F."/>
            <person name="Keller K.L."/>
            <person name="Rapp-Giles B.J."/>
            <person name="Price M.N."/>
            <person name="Lin M."/>
            <person name="Bruce D.C."/>
            <person name="Detter J.C."/>
            <person name="Tapia R."/>
            <person name="Han C.S."/>
            <person name="Goodwin L.A."/>
            <person name="Cheng J.F."/>
            <person name="Pitluck S."/>
            <person name="Copeland A."/>
            <person name="Lucas S."/>
            <person name="Nolan M."/>
            <person name="Lapidus A.L."/>
            <person name="Palumbo A.V."/>
            <person name="Wall J.D."/>
        </authorList>
    </citation>
    <scope>NUCLEOTIDE SEQUENCE [LARGE SCALE GENOMIC DNA]</scope>
    <source>
        <strain evidence="2">ATCC BAA 1058 / DSM 17464 / G20</strain>
    </source>
</reference>
<evidence type="ECO:0000313" key="2">
    <source>
        <dbReference type="Proteomes" id="UP000002710"/>
    </source>
</evidence>
<proteinExistence type="predicted"/>
<dbReference type="PANTHER" id="PTHR35866">
    <property type="entry name" value="PUTATIVE-RELATED"/>
    <property type="match status" value="1"/>
</dbReference>
<keyword evidence="2" id="KW-1185">Reference proteome</keyword>
<dbReference type="RefSeq" id="WP_011367286.1">
    <property type="nucleotide sequence ID" value="NC_007519.1"/>
</dbReference>
<gene>
    <name evidence="1" type="ordered locus">Dde_1303</name>
</gene>
<dbReference type="EMBL" id="CP000112">
    <property type="protein sequence ID" value="ABB38104.1"/>
    <property type="molecule type" value="Genomic_DNA"/>
</dbReference>